<proteinExistence type="predicted"/>
<dbReference type="Gramene" id="TVU29143">
    <property type="protein sequence ID" value="TVU29143"/>
    <property type="gene ID" value="EJB05_20695"/>
</dbReference>
<evidence type="ECO:0000313" key="2">
    <source>
        <dbReference type="EMBL" id="TVU29143.1"/>
    </source>
</evidence>
<keyword evidence="3" id="KW-1185">Reference proteome</keyword>
<gene>
    <name evidence="2" type="ORF">EJB05_20695</name>
</gene>
<evidence type="ECO:0000313" key="3">
    <source>
        <dbReference type="Proteomes" id="UP000324897"/>
    </source>
</evidence>
<dbReference type="AlphaFoldDB" id="A0A5J9UZG8"/>
<evidence type="ECO:0000259" key="1">
    <source>
        <dbReference type="Pfam" id="PF03478"/>
    </source>
</evidence>
<feature type="domain" description="KIB1-4 beta-propeller" evidence="1">
    <location>
        <begin position="75"/>
        <end position="349"/>
    </location>
</feature>
<comment type="caution">
    <text evidence="2">The sequence shown here is derived from an EMBL/GenBank/DDBJ whole genome shotgun (WGS) entry which is preliminary data.</text>
</comment>
<dbReference type="PANTHER" id="PTHR34708:SF1">
    <property type="entry name" value="OS08G0126400 PROTEIN"/>
    <property type="match status" value="1"/>
</dbReference>
<sequence length="403" mass="44344">MAPRRAWADLPPELLLCVTDRLTALRCYLAARGVCAAWRSALAPAAPYLLFGHRPAVVVSLPLDRVFHLLATLGSVSGRCIGSNNGWLAVTTKLNRNTPDVLLVNPFTGQEVDMPFLPHVNTRDSFFLLSPLPPWRDPWPVFDSKVVFAPNPREDDFTVVVAALGGRTLACISAGKAAAWSVEEVAGNAELADVAYHNDGGKFYCLATNGDVHGVHVRRGGGRTKRMLEPLLSRNAEDVFAAPYSRLSDRVGAKYLAFCEGDMYQIWRNTGPAFDLPVPGGGEFHVSENEVFVFRYDAAAPARRPCWEAAADLGGHSVFVGLNNAVSVRTEAVPGLKGDCVYWMCQNADYTAMEFDLRTRRATPCVEWQKNAVCWYILGDMASRDKKSAEILQRQQKRMELGV</sequence>
<name>A0A5J9UZG8_9POAL</name>
<protein>
    <recommendedName>
        <fullName evidence="1">KIB1-4 beta-propeller domain-containing protein</fullName>
    </recommendedName>
</protein>
<organism evidence="2 3">
    <name type="scientific">Eragrostis curvula</name>
    <name type="common">weeping love grass</name>
    <dbReference type="NCBI Taxonomy" id="38414"/>
    <lineage>
        <taxon>Eukaryota</taxon>
        <taxon>Viridiplantae</taxon>
        <taxon>Streptophyta</taxon>
        <taxon>Embryophyta</taxon>
        <taxon>Tracheophyta</taxon>
        <taxon>Spermatophyta</taxon>
        <taxon>Magnoliopsida</taxon>
        <taxon>Liliopsida</taxon>
        <taxon>Poales</taxon>
        <taxon>Poaceae</taxon>
        <taxon>PACMAD clade</taxon>
        <taxon>Chloridoideae</taxon>
        <taxon>Eragrostideae</taxon>
        <taxon>Eragrostidinae</taxon>
        <taxon>Eragrostis</taxon>
    </lineage>
</organism>
<dbReference type="InterPro" id="IPR005174">
    <property type="entry name" value="KIB1-4_b-propeller"/>
</dbReference>
<feature type="non-terminal residue" evidence="2">
    <location>
        <position position="1"/>
    </location>
</feature>
<dbReference type="OrthoDB" id="591189at2759"/>
<accession>A0A5J9UZG8</accession>
<dbReference type="Pfam" id="PF03478">
    <property type="entry name" value="Beta-prop_KIB1-4"/>
    <property type="match status" value="1"/>
</dbReference>
<dbReference type="EMBL" id="RWGY01000011">
    <property type="protein sequence ID" value="TVU29143.1"/>
    <property type="molecule type" value="Genomic_DNA"/>
</dbReference>
<dbReference type="Proteomes" id="UP000324897">
    <property type="component" value="Chromosome 1"/>
</dbReference>
<dbReference type="PANTHER" id="PTHR34708">
    <property type="entry name" value="OS07G0440000 PROTEIN"/>
    <property type="match status" value="1"/>
</dbReference>
<reference evidence="2 3" key="1">
    <citation type="journal article" date="2019" name="Sci. Rep.">
        <title>A high-quality genome of Eragrostis curvula grass provides insights into Poaceae evolution and supports new strategies to enhance forage quality.</title>
        <authorList>
            <person name="Carballo J."/>
            <person name="Santos B.A.C.M."/>
            <person name="Zappacosta D."/>
            <person name="Garbus I."/>
            <person name="Selva J.P."/>
            <person name="Gallo C.A."/>
            <person name="Diaz A."/>
            <person name="Albertini E."/>
            <person name="Caccamo M."/>
            <person name="Echenique V."/>
        </authorList>
    </citation>
    <scope>NUCLEOTIDE SEQUENCE [LARGE SCALE GENOMIC DNA]</scope>
    <source>
        <strain evidence="3">cv. Victoria</strain>
        <tissue evidence="2">Leaf</tissue>
    </source>
</reference>